<protein>
    <submittedName>
        <fullName evidence="1">Polyketide cyclase / dehydrase and lipid transport</fullName>
    </submittedName>
</protein>
<evidence type="ECO:0000313" key="1">
    <source>
        <dbReference type="EMBL" id="SDC02487.1"/>
    </source>
</evidence>
<proteinExistence type="predicted"/>
<dbReference type="InterPro" id="IPR019587">
    <property type="entry name" value="Polyketide_cyclase/dehydratase"/>
</dbReference>
<dbReference type="EMBL" id="FMZM01000001">
    <property type="protein sequence ID" value="SDC02487.1"/>
    <property type="molecule type" value="Genomic_DNA"/>
</dbReference>
<dbReference type="Pfam" id="PF10604">
    <property type="entry name" value="Polyketide_cyc2"/>
    <property type="match status" value="1"/>
</dbReference>
<dbReference type="RefSeq" id="WP_090849651.1">
    <property type="nucleotide sequence ID" value="NZ_FMZM01000001.1"/>
</dbReference>
<keyword evidence="2" id="KW-1185">Reference proteome</keyword>
<dbReference type="STRING" id="1045774.SAMN05421872_10186"/>
<evidence type="ECO:0000313" key="2">
    <source>
        <dbReference type="Proteomes" id="UP000199034"/>
    </source>
</evidence>
<dbReference type="SUPFAM" id="SSF55961">
    <property type="entry name" value="Bet v1-like"/>
    <property type="match status" value="1"/>
</dbReference>
<gene>
    <name evidence="1" type="ORF">SAMN05421872_10186</name>
</gene>
<sequence length="136" mass="14321">MTFEFERTVTTSASPAAVWALWKDPGSWPSWDPPVQSVALEGHFAEGAAGTIVLAGPIEAPFVLEIVEPGTRFLDRLTIGDLVIRIDHVVTPAGDGSEITVRTTVEGPGADDIGPIVTNDTPVAMARLVELAESSA</sequence>
<dbReference type="OrthoDB" id="9810827at2"/>
<accession>A0A1G6I7I1</accession>
<dbReference type="Proteomes" id="UP000199034">
    <property type="component" value="Unassembled WGS sequence"/>
</dbReference>
<dbReference type="AlphaFoldDB" id="A0A1G6I7I1"/>
<name>A0A1G6I7I1_9ACTN</name>
<dbReference type="InterPro" id="IPR023393">
    <property type="entry name" value="START-like_dom_sf"/>
</dbReference>
<organism evidence="1 2">
    <name type="scientific">Nocardioides lianchengensis</name>
    <dbReference type="NCBI Taxonomy" id="1045774"/>
    <lineage>
        <taxon>Bacteria</taxon>
        <taxon>Bacillati</taxon>
        <taxon>Actinomycetota</taxon>
        <taxon>Actinomycetes</taxon>
        <taxon>Propionibacteriales</taxon>
        <taxon>Nocardioidaceae</taxon>
        <taxon>Nocardioides</taxon>
    </lineage>
</organism>
<reference evidence="1 2" key="1">
    <citation type="submission" date="2016-10" db="EMBL/GenBank/DDBJ databases">
        <authorList>
            <person name="de Groot N.N."/>
        </authorList>
    </citation>
    <scope>NUCLEOTIDE SEQUENCE [LARGE SCALE GENOMIC DNA]</scope>
    <source>
        <strain evidence="1 2">CGMCC 4.6858</strain>
    </source>
</reference>
<dbReference type="Gene3D" id="3.30.530.20">
    <property type="match status" value="1"/>
</dbReference>